<dbReference type="Proteomes" id="UP000215455">
    <property type="component" value="Unassembled WGS sequence"/>
</dbReference>
<comment type="caution">
    <text evidence="1">The sequence shown here is derived from an EMBL/GenBank/DDBJ whole genome shotgun (WGS) entry which is preliminary data.</text>
</comment>
<evidence type="ECO:0000313" key="2">
    <source>
        <dbReference type="Proteomes" id="UP000215455"/>
    </source>
</evidence>
<protein>
    <submittedName>
        <fullName evidence="1">Uncharacterized protein</fullName>
    </submittedName>
</protein>
<organism evidence="1 2">
    <name type="scientific">Pseudomonas umsongensis</name>
    <dbReference type="NCBI Taxonomy" id="198618"/>
    <lineage>
        <taxon>Bacteria</taxon>
        <taxon>Pseudomonadati</taxon>
        <taxon>Pseudomonadota</taxon>
        <taxon>Gammaproteobacteria</taxon>
        <taxon>Pseudomonadales</taxon>
        <taxon>Pseudomonadaceae</taxon>
        <taxon>Pseudomonas</taxon>
    </lineage>
</organism>
<gene>
    <name evidence="1" type="ORF">PSUM_01495</name>
</gene>
<dbReference type="EMBL" id="NIWU01000001">
    <property type="protein sequence ID" value="OXR34605.1"/>
    <property type="molecule type" value="Genomic_DNA"/>
</dbReference>
<keyword evidence="2" id="KW-1185">Reference proteome</keyword>
<sequence>MRRLQDPTNVELKAILEQLLSENIDITVREVARRHSELKNASAFTRNSTRMSFITEARQKQLQVRVIATGITPTVVQASVAAKRTVEVAALELQIKQLVAAHAGLIRAVQLVGGMGALERFWKEYKEIGDAVQELGALPQGTTVLEFPQPVK</sequence>
<accession>A0ABX4DYZ0</accession>
<proteinExistence type="predicted"/>
<dbReference type="RefSeq" id="WP_042955441.1">
    <property type="nucleotide sequence ID" value="NZ_JALPTC010000345.1"/>
</dbReference>
<reference evidence="1 2" key="1">
    <citation type="submission" date="2017-06" db="EMBL/GenBank/DDBJ databases">
        <authorList>
            <person name="Furmanczyk E.M."/>
        </authorList>
    </citation>
    <scope>NUCLEOTIDE SEQUENCE [LARGE SCALE GENOMIC DNA]</scope>
    <source>
        <strain evidence="1 2">DSM 16611</strain>
    </source>
</reference>
<name>A0ABX4DYZ0_9PSED</name>
<evidence type="ECO:0000313" key="1">
    <source>
        <dbReference type="EMBL" id="OXR34605.1"/>
    </source>
</evidence>